<dbReference type="GO" id="GO:0016787">
    <property type="term" value="F:hydrolase activity"/>
    <property type="evidence" value="ECO:0007669"/>
    <property type="project" value="UniProtKB-KW"/>
</dbReference>
<reference evidence="8 9" key="1">
    <citation type="submission" date="2016-12" db="EMBL/GenBank/DDBJ databases">
        <title>Genomic comparison of strains in the 'Actinomyces naeslundii' group.</title>
        <authorList>
            <person name="Mughal S.R."/>
            <person name="Do T."/>
            <person name="Gilbert S.C."/>
            <person name="Witherden E.A."/>
            <person name="Didelot X."/>
            <person name="Beighton D."/>
        </authorList>
    </citation>
    <scope>NUCLEOTIDE SEQUENCE [LARGE SCALE GENOMIC DNA]</scope>
    <source>
        <strain evidence="8 9">P6N</strain>
    </source>
</reference>
<dbReference type="PANTHER" id="PTHR18934">
    <property type="entry name" value="ATP-DEPENDENT RNA HELICASE"/>
    <property type="match status" value="1"/>
</dbReference>
<dbReference type="InterPro" id="IPR003593">
    <property type="entry name" value="AAA+_ATPase"/>
</dbReference>
<keyword evidence="2" id="KW-0378">Hydrolase</keyword>
<feature type="region of interest" description="Disordered" evidence="5">
    <location>
        <begin position="275"/>
        <end position="369"/>
    </location>
</feature>
<feature type="compositionally biased region" description="Low complexity" evidence="5">
    <location>
        <begin position="1189"/>
        <end position="1198"/>
    </location>
</feature>
<protein>
    <submittedName>
        <fullName evidence="8">ATP-dependent helicase</fullName>
    </submittedName>
</protein>
<dbReference type="Gene3D" id="1.20.120.1080">
    <property type="match status" value="1"/>
</dbReference>
<dbReference type="InterPro" id="IPR024590">
    <property type="entry name" value="HrpA_C"/>
</dbReference>
<dbReference type="GO" id="GO:0003723">
    <property type="term" value="F:RNA binding"/>
    <property type="evidence" value="ECO:0007669"/>
    <property type="project" value="TreeGrafter"/>
</dbReference>
<dbReference type="PANTHER" id="PTHR18934:SF99">
    <property type="entry name" value="ATP-DEPENDENT RNA HELICASE DHX37-RELATED"/>
    <property type="match status" value="1"/>
</dbReference>
<dbReference type="OrthoDB" id="9805617at2"/>
<dbReference type="InterPro" id="IPR011709">
    <property type="entry name" value="DEAD-box_helicase_OB_fold"/>
</dbReference>
<evidence type="ECO:0000256" key="2">
    <source>
        <dbReference type="ARBA" id="ARBA00022801"/>
    </source>
</evidence>
<dbReference type="Gene3D" id="3.40.50.300">
    <property type="entry name" value="P-loop containing nucleotide triphosphate hydrolases"/>
    <property type="match status" value="2"/>
</dbReference>
<dbReference type="InterPro" id="IPR007502">
    <property type="entry name" value="Helicase-assoc_dom"/>
</dbReference>
<dbReference type="InterPro" id="IPR014001">
    <property type="entry name" value="Helicase_ATP-bd"/>
</dbReference>
<keyword evidence="4" id="KW-0067">ATP-binding</keyword>
<dbReference type="InterPro" id="IPR027417">
    <property type="entry name" value="P-loop_NTPase"/>
</dbReference>
<evidence type="ECO:0000256" key="1">
    <source>
        <dbReference type="ARBA" id="ARBA00022741"/>
    </source>
</evidence>
<accession>A0A1Q8VMR4</accession>
<dbReference type="GO" id="GO:0004386">
    <property type="term" value="F:helicase activity"/>
    <property type="evidence" value="ECO:0007669"/>
    <property type="project" value="UniProtKB-KW"/>
</dbReference>
<comment type="caution">
    <text evidence="8">The sequence shown here is derived from an EMBL/GenBank/DDBJ whole genome shotgun (WGS) entry which is preliminary data.</text>
</comment>
<dbReference type="EMBL" id="MSKL01000018">
    <property type="protein sequence ID" value="OLO49369.1"/>
    <property type="molecule type" value="Genomic_DNA"/>
</dbReference>
<feature type="domain" description="Helicase C-terminal" evidence="7">
    <location>
        <begin position="371"/>
        <end position="550"/>
    </location>
</feature>
<dbReference type="RefSeq" id="WP_075418193.1">
    <property type="nucleotide sequence ID" value="NZ_MSKL01000018.1"/>
</dbReference>
<evidence type="ECO:0000256" key="4">
    <source>
        <dbReference type="ARBA" id="ARBA00022840"/>
    </source>
</evidence>
<feature type="region of interest" description="Disordered" evidence="5">
    <location>
        <begin position="1"/>
        <end position="53"/>
    </location>
</feature>
<name>A0A1Q8VMR4_9ACTO</name>
<feature type="domain" description="Helicase ATP-binding" evidence="6">
    <location>
        <begin position="83"/>
        <end position="248"/>
    </location>
</feature>
<evidence type="ECO:0000313" key="8">
    <source>
        <dbReference type="EMBL" id="OLO49369.1"/>
    </source>
</evidence>
<evidence type="ECO:0000259" key="6">
    <source>
        <dbReference type="PROSITE" id="PS51192"/>
    </source>
</evidence>
<dbReference type="PROSITE" id="PS51194">
    <property type="entry name" value="HELICASE_CTER"/>
    <property type="match status" value="1"/>
</dbReference>
<feature type="region of interest" description="Disordered" evidence="5">
    <location>
        <begin position="1189"/>
        <end position="1225"/>
    </location>
</feature>
<organism evidence="8 9">
    <name type="scientific">Actinomyces oris</name>
    <dbReference type="NCBI Taxonomy" id="544580"/>
    <lineage>
        <taxon>Bacteria</taxon>
        <taxon>Bacillati</taxon>
        <taxon>Actinomycetota</taxon>
        <taxon>Actinomycetes</taxon>
        <taxon>Actinomycetales</taxon>
        <taxon>Actinomycetaceae</taxon>
        <taxon>Actinomyces</taxon>
    </lineage>
</organism>
<feature type="compositionally biased region" description="Basic and acidic residues" evidence="5">
    <location>
        <begin position="1"/>
        <end position="20"/>
    </location>
</feature>
<dbReference type="Pfam" id="PF00271">
    <property type="entry name" value="Helicase_C"/>
    <property type="match status" value="1"/>
</dbReference>
<dbReference type="PROSITE" id="PS51192">
    <property type="entry name" value="HELICASE_ATP_BIND_1"/>
    <property type="match status" value="1"/>
</dbReference>
<dbReference type="SUPFAM" id="SSF52540">
    <property type="entry name" value="P-loop containing nucleoside triphosphate hydrolases"/>
    <property type="match status" value="1"/>
</dbReference>
<dbReference type="Pfam" id="PF07717">
    <property type="entry name" value="OB_NTP_bind"/>
    <property type="match status" value="1"/>
</dbReference>
<feature type="compositionally biased region" description="Low complexity" evidence="5">
    <location>
        <begin position="276"/>
        <end position="285"/>
    </location>
</feature>
<dbReference type="SMART" id="SM00847">
    <property type="entry name" value="HA2"/>
    <property type="match status" value="1"/>
</dbReference>
<dbReference type="SMART" id="SM00487">
    <property type="entry name" value="DEXDc"/>
    <property type="match status" value="1"/>
</dbReference>
<dbReference type="FunFam" id="1.20.120.1080:FF:000005">
    <property type="entry name" value="ATP-dependent helicase HrpA"/>
    <property type="match status" value="1"/>
</dbReference>
<evidence type="ECO:0000313" key="9">
    <source>
        <dbReference type="Proteomes" id="UP000186394"/>
    </source>
</evidence>
<keyword evidence="3 8" id="KW-0347">Helicase</keyword>
<dbReference type="InterPro" id="IPR001650">
    <property type="entry name" value="Helicase_C-like"/>
</dbReference>
<proteinExistence type="predicted"/>
<evidence type="ECO:0000259" key="7">
    <source>
        <dbReference type="PROSITE" id="PS51194"/>
    </source>
</evidence>
<gene>
    <name evidence="8" type="ORF">BKH28_07375</name>
</gene>
<feature type="compositionally biased region" description="Basic residues" evidence="5">
    <location>
        <begin position="26"/>
        <end position="48"/>
    </location>
</feature>
<dbReference type="Proteomes" id="UP000186394">
    <property type="component" value="Unassembled WGS sequence"/>
</dbReference>
<keyword evidence="1" id="KW-0547">Nucleotide-binding</keyword>
<dbReference type="SMART" id="SM00382">
    <property type="entry name" value="AAA"/>
    <property type="match status" value="1"/>
</dbReference>
<dbReference type="InterPro" id="IPR011545">
    <property type="entry name" value="DEAD/DEAH_box_helicase_dom"/>
</dbReference>
<dbReference type="Pfam" id="PF11898">
    <property type="entry name" value="DUF3418"/>
    <property type="match status" value="1"/>
</dbReference>
<feature type="compositionally biased region" description="Basic residues" evidence="5">
    <location>
        <begin position="1204"/>
        <end position="1213"/>
    </location>
</feature>
<evidence type="ECO:0000256" key="5">
    <source>
        <dbReference type="SAM" id="MobiDB-lite"/>
    </source>
</evidence>
<evidence type="ECO:0000256" key="3">
    <source>
        <dbReference type="ARBA" id="ARBA00022806"/>
    </source>
</evidence>
<sequence>MEQGEDRNQGHSGDQADRHNNQQGRRASHDRNRRGRRPGRAGGRRRSTWKGYSPEQLAARAAAVPAIVYPEELPVSARREEIATAIAEHQVVIVAGETGSGKTTQLPKICLELGRGVTGMIGHTQPRRIAARSVAERIASELGTPIGPGGVVGYQVRFTEEVGENTLVKLMTDGILLAEIQSDPQLRRYDTIIVDEAHERSLNIDFILGYLARLLPQRPDLKVIITSATIDSERFAEHFGREQIGDRGRPFTVPAPVIEVSGRTYPVEVRYRPLAPDDAPAASDDTGGEAAGPAAGSRPGPAGPGELSEAELEALTSPDPKVRAAARARREAIRSGAGSTSLEPRNQGVRGKGRAGSAAAESSEPRDQVTGILDTVDELLGEPSGDILIFLAGERDIRDTEAALIDHLGARYTPDGRSRTPGAIEVVPLYSRLSAAEQHRVFEAHQVRRIVLATNVAETSLTVPGIRYVIDPGLARISRYSNRTKVQRLPIEPVSRASANQRAGRCGRVADGIAIRLYSQADFEARPEYTEPEILRTSLASVILQMAALGLGAVEDFPFLDAPDSRQVRSGLQLLTEIGAIEPAGAASARSGDAPDRGRRGPRLTEIGRRLARLPIDPRLGRMLLEAGELGCVGEVMVIVAALSIQDVRERPADKQEASDALHRRFADPTSDFLTYLNLWRYLRTQSRELSGSAFRRMCRAEFLHYLRVREWQDVHAQLRQLTRPLGLDAAPVELPTARSIRAATEALEPGSHAAQIANGGVAAAVVALGRSADTPDADAIHRSLLVGLLSNVGNWDERRREYAGARGTRFTIWPGSGLRRKTYDWVMTAELVETSRLFARTVAKVDSRWIEQVADRAGLTRHVFGEPYWSTRQGAAMVHEKVLLYGMTLVADRPATLASVGTDSARQVAREMFIRSGLVEGGWHARHGFVERNRALIEELQDVERRRREHGLLADDAALFDFYDDRVPEEVTSAAAFDAWWKEQRRAAPDLLDFTRELLLPGGGDASGFPDTWVQGDLTLGLDYVFEPGHPEDGVSVQVPVEVLGRLTPEGFDWLVPGMRAELCVATIRALPKRVRRQLVPAPDVGAQVWAQIAQEFPTPPGASCPEVPFEDAFSRVVLRLKGVEITEADWAEAAERLPDHLAMAFAALDARGRVIGRSRDLVSLQQRLSGKTEAAVRSAVRGALAQAMAEAQERQGAQGGRSGRKGRKGKGGRPAATQHPDGAAVTAGVAGASGAGAGLEERQGLTDWPRGVPGLGDPDASTIPASVESAGRAGLVVRGYPALVAASARSADLRILPDAAAQVSAHGAGVTALALARTALAPARVTSRWSAQESLILAASPYRSTEALVEDVQAAAARIVAGRWAASASGCPLAEVRRQEVFASLADVMRDELEDEVYRVARHAAAALKAAREVDRVVGEHTSLTLLGTLQEVREHAAALVPDGFITATAPEHLAHLERYLRALAMRVEKAASSPSAASQDAALAFQVSQAQEVVDKARTKAASLPADPQREALLEEARWMVEELRVSLFAQTLGTSRKVSLQRITKLCAQIT</sequence>
<dbReference type="CDD" id="cd18791">
    <property type="entry name" value="SF2_C_RHA"/>
    <property type="match status" value="1"/>
</dbReference>
<dbReference type="GO" id="GO:0005524">
    <property type="term" value="F:ATP binding"/>
    <property type="evidence" value="ECO:0007669"/>
    <property type="project" value="UniProtKB-KW"/>
</dbReference>
<feature type="compositionally biased region" description="Low complexity" evidence="5">
    <location>
        <begin position="291"/>
        <end position="318"/>
    </location>
</feature>
<dbReference type="Pfam" id="PF00270">
    <property type="entry name" value="DEAD"/>
    <property type="match status" value="1"/>
</dbReference>
<dbReference type="Pfam" id="PF21010">
    <property type="entry name" value="HA2_C"/>
    <property type="match status" value="1"/>
</dbReference>
<dbReference type="SMART" id="SM00490">
    <property type="entry name" value="HELICc"/>
    <property type="match status" value="1"/>
</dbReference>